<sequence length="1557" mass="165535">GCSGNESSLIECKYNQFGTNNCGHQQDAGVICSGPIRLVGSGSTRCSGRVEVYHNNSWGTVCDDGWDLNDAEVVCRQLNCGSALEAPHSAYYGAGTGQIWLDHVTCSGGESSLTECQHSGFGTNNCGHGQDAAVICSDLIRLAGSGSTRCSGRVEVYHNNSFGTVCDDGWDLNDAEIVCRQLNCGTARGAPRSAHFGAGTGQIWLDRVTCSGSEGSLTQCQHGGFGTNNCVHNQDAGVVCSDLIRLVGSGSTRCSGRVEIFHNNSWGTVCDDSWDLNDAQVVCRELNCGTALGAPPFAQFGAGTGQIWLDNVTCSGNEESLAQCQHNGFGSNKCGHDHDAGAICSGVPIRLIGSGLTRCSGRVEVYYNNIWGTVCDNGWDVNDAQVVCRQLNCGTALQALPSAYFGAGTGQIWFSYMACSGNENSLTECQHSGFGTNYCGHQQDAGVFCSGLVRLAGSGSTRCSGRVEIYQSNTWGTVCDDNWDLNDSQVVCRQLNCGTALQAPRSARFGAGTGQIWLDNVTCSGNESSLTECQHSGFGSNSCGHGQDAGVICSGTVRVVGSGSTQCSGRVEVYHNNSWGTVCDNGWDVNDAHVVCRQLNCGTALQAPRSAYFGAGTGQIWLDNMGCSWYESSLIECQHSGFGTNYCGHQQDAGVICSGPVRLVGSGSTRCSGRVEFYYGNTWGTVCDNGWDLNDAEVVCRELNCGTALQAPRSAYFGAVGGQIWLDNVTCSGNESSLTQCQHLGFGTYTCGYYQTAGVICSGVPIRLIGSGLTRCSGRVEVYYNNIWGTVCDNGWDVNDAQVVCRQLNCGTALQALPSAYFGAGTGQIWFSYMACSGNENSLTECQHSGFGTNYCGHQQDAGVFCSGLVRLAGSGSTRCSGRVEIYHSNTWGTVCDDNWDLNDSQVVCRQLNCGTALQAPRSARFGAGTGQIWLDNVTCSGNESSLTECQHSGFGSNSCGHGQDAGVICSGTVRVVGSGSTRCSGRVEVYHNNSWGTVCDNGWDVNDAHVVCRQLNCGTALQAPRSAYFGAGTGQIWLDNMGCSWYESSLIECQHSGFGTNYCGHQQDAGVICSGPVRLVGSGSTRCSGRVEFYYGNTWGTVCDNGWDLNDAEVVCRELNCGTALQAPRSAYFGAVGGQIWLDNVTCSGNESSLTQCQHLGFGTYTCGYYQTAGVICSGPIRLVGSGSTPCSGRVEIYHNNSWGTVCDDYWDLNDAAVLCRQLNCGPALQAPRSAHFGAGTGQIWFDNVTCSGNENSLTECQHSAFLSKKCGHDKDAGVICSGPIRLVGSGSTRCSGRVEIYHNNIWGTVFDFNWDLNDAEVVCRQLNCGPALQAPRFSYFGAGTGQIWLYNVACSGSESSLTECQNSGWGTYIYGHGNDAGVICSGPVRLTGSGSTRCSGRVEVYYNNIWGTVCVDGWDLNDAAVVCRELNCGTAVKTPQSAQFGAGTGQIWLDNVTCSGNESSLTECKHSGFGKKKCERGQSATVICSASRKKFSVKLNLADVNSQVDMTDPAVREGILKWVEKKLGGSSDDVKVSWQKLPEKKRLKKQETCPP</sequence>
<dbReference type="FunFam" id="3.10.250.10:FF:000002">
    <property type="entry name" value="Scavenger receptor cysteine-rich type 1 protein M130"/>
    <property type="match status" value="12"/>
</dbReference>
<reference evidence="9" key="3">
    <citation type="submission" date="2025-08" db="UniProtKB">
        <authorList>
            <consortium name="Ensembl"/>
        </authorList>
    </citation>
    <scope>IDENTIFICATION</scope>
</reference>
<evidence type="ECO:0000256" key="3">
    <source>
        <dbReference type="ARBA" id="ARBA00022729"/>
    </source>
</evidence>
<feature type="domain" description="SRCR" evidence="8">
    <location>
        <begin position="453"/>
        <end position="554"/>
    </location>
</feature>
<feature type="domain" description="SRCR" evidence="8">
    <location>
        <begin position="349"/>
        <end position="450"/>
    </location>
</feature>
<feature type="disulfide bond" evidence="7">
    <location>
        <begin position="687"/>
        <end position="751"/>
    </location>
</feature>
<feature type="disulfide bond" evidence="7">
    <location>
        <begin position="1416"/>
        <end position="1480"/>
    </location>
</feature>
<evidence type="ECO:0000313" key="9">
    <source>
        <dbReference type="Ensembl" id="ENSACLP00000033988.2"/>
    </source>
</evidence>
<evidence type="ECO:0000256" key="6">
    <source>
        <dbReference type="ARBA" id="ARBA00023180"/>
    </source>
</evidence>
<feature type="disulfide bond" evidence="7">
    <location>
        <begin position="388"/>
        <end position="449"/>
    </location>
</feature>
<feature type="disulfide bond" evidence="7">
    <location>
        <begin position="283"/>
        <end position="344"/>
    </location>
</feature>
<feature type="domain" description="SRCR" evidence="8">
    <location>
        <begin position="1182"/>
        <end position="1283"/>
    </location>
</feature>
<reference evidence="10" key="2">
    <citation type="submission" date="2023-03" db="EMBL/GenBank/DDBJ databases">
        <authorList>
            <consortium name="Wellcome Sanger Institute Data Sharing"/>
        </authorList>
    </citation>
    <scope>NUCLEOTIDE SEQUENCE [LARGE SCALE GENOMIC DNA]</scope>
</reference>
<feature type="disulfide bond" evidence="7">
    <location>
        <begin position="1208"/>
        <end position="1272"/>
    </location>
</feature>
<dbReference type="SUPFAM" id="SSF56487">
    <property type="entry name" value="SRCR-like"/>
    <property type="match status" value="15"/>
</dbReference>
<gene>
    <name evidence="9" type="primary">DMBT1</name>
</gene>
<reference evidence="9 10" key="1">
    <citation type="submission" date="2018-05" db="EMBL/GenBank/DDBJ databases">
        <authorList>
            <person name="Datahose"/>
        </authorList>
    </citation>
    <scope>NUCLEOTIDE SEQUENCE</scope>
</reference>
<keyword evidence="4" id="KW-0677">Repeat</keyword>
<feature type="domain" description="SRCR" evidence="8">
    <location>
        <begin position="36"/>
        <end position="137"/>
    </location>
</feature>
<feature type="domain" description="SRCR" evidence="8">
    <location>
        <begin position="1286"/>
        <end position="1387"/>
    </location>
</feature>
<dbReference type="FunFam" id="3.10.250.10:FF:000009">
    <property type="entry name" value="WC1"/>
    <property type="match status" value="1"/>
</dbReference>
<feature type="disulfide bond" evidence="7">
    <location>
        <begin position="1044"/>
        <end position="1054"/>
    </location>
</feature>
<evidence type="ECO:0000256" key="4">
    <source>
        <dbReference type="ARBA" id="ARBA00022737"/>
    </source>
</evidence>
<dbReference type="InterPro" id="IPR001190">
    <property type="entry name" value="SRCR"/>
</dbReference>
<name>A0A3P8QWS2_ASTCA</name>
<protein>
    <recommendedName>
        <fullName evidence="8">SRCR domain-containing protein</fullName>
    </recommendedName>
</protein>
<feature type="disulfide bond" evidence="7">
    <location>
        <begin position="1325"/>
        <end position="1386"/>
    </location>
</feature>
<dbReference type="Ensembl" id="ENSACLT00000034795.2">
    <property type="protein sequence ID" value="ENSACLP00000033988.2"/>
    <property type="gene ID" value="ENSACLG00000020187.2"/>
</dbReference>
<keyword evidence="3" id="KW-0732">Signal</keyword>
<feature type="domain" description="SRCR" evidence="8">
    <location>
        <begin position="974"/>
        <end position="1075"/>
    </location>
</feature>
<keyword evidence="10" id="KW-1185">Reference proteome</keyword>
<feature type="domain" description="SRCR" evidence="8">
    <location>
        <begin position="766"/>
        <end position="867"/>
    </location>
</feature>
<feature type="domain" description="SRCR" evidence="8">
    <location>
        <begin position="1390"/>
        <end position="1491"/>
    </location>
</feature>
<keyword evidence="2" id="KW-0964">Secreted</keyword>
<feature type="disulfide bond" evidence="7">
    <location>
        <begin position="375"/>
        <end position="439"/>
    </location>
</feature>
<dbReference type="PANTHER" id="PTHR19331:SF22">
    <property type="entry name" value="DELETED IN MALIGNANT BRAIN TUMORS 1 PROTEIN"/>
    <property type="match status" value="1"/>
</dbReference>
<feature type="disulfide bond" evidence="7">
    <location>
        <begin position="700"/>
        <end position="761"/>
    </location>
</feature>
<feature type="disulfide bond" evidence="7">
    <location>
        <begin position="1252"/>
        <end position="1262"/>
    </location>
</feature>
<dbReference type="PRINTS" id="PR00258">
    <property type="entry name" value="SPERACTRCPTR"/>
</dbReference>
<keyword evidence="5 7" id="KW-1015">Disulfide bond</keyword>
<dbReference type="FunFam" id="3.10.250.10:FF:000006">
    <property type="entry name" value="neurotrypsin isoform X2"/>
    <property type="match status" value="1"/>
</dbReference>
<comment type="caution">
    <text evidence="7">Lacks conserved residue(s) required for the propagation of feature annotation.</text>
</comment>
<evidence type="ECO:0000256" key="1">
    <source>
        <dbReference type="ARBA" id="ARBA00004613"/>
    </source>
</evidence>
<feature type="disulfide bond" evidence="7">
    <location>
        <begin position="1221"/>
        <end position="1282"/>
    </location>
</feature>
<dbReference type="Pfam" id="PF00530">
    <property type="entry name" value="SRCR"/>
    <property type="match status" value="15"/>
</dbReference>
<feature type="domain" description="SRCR" evidence="8">
    <location>
        <begin position="557"/>
        <end position="658"/>
    </location>
</feature>
<dbReference type="Proteomes" id="UP000265100">
    <property type="component" value="Chromosome 3"/>
</dbReference>
<feature type="disulfide bond" evidence="7">
    <location>
        <begin position="1117"/>
        <end position="1178"/>
    </location>
</feature>
<dbReference type="GO" id="GO:0016020">
    <property type="term" value="C:membrane"/>
    <property type="evidence" value="ECO:0007669"/>
    <property type="project" value="InterPro"/>
</dbReference>
<dbReference type="OMA" id="SIKECKH"/>
<feature type="disulfide bond" evidence="7">
    <location>
        <begin position="106"/>
        <end position="116"/>
    </location>
</feature>
<feature type="disulfide bond" evidence="7">
    <location>
        <begin position="1000"/>
        <end position="1064"/>
    </location>
</feature>
<reference evidence="9" key="4">
    <citation type="submission" date="2025-09" db="UniProtKB">
        <authorList>
            <consortium name="Ensembl"/>
        </authorList>
    </citation>
    <scope>IDENTIFICATION</scope>
</reference>
<feature type="disulfide bond" evidence="7">
    <location>
        <begin position="940"/>
        <end position="950"/>
    </location>
</feature>
<feature type="disulfide bond" evidence="7">
    <location>
        <begin position="492"/>
        <end position="553"/>
    </location>
</feature>
<feature type="disulfide bond" evidence="7">
    <location>
        <begin position="166"/>
        <end position="230"/>
    </location>
</feature>
<feature type="disulfide bond" evidence="7">
    <location>
        <begin position="419"/>
        <end position="429"/>
    </location>
</feature>
<organism evidence="9 10">
    <name type="scientific">Astatotilapia calliptera</name>
    <name type="common">Eastern happy</name>
    <name type="synonym">Chromis callipterus</name>
    <dbReference type="NCBI Taxonomy" id="8154"/>
    <lineage>
        <taxon>Eukaryota</taxon>
        <taxon>Metazoa</taxon>
        <taxon>Chordata</taxon>
        <taxon>Craniata</taxon>
        <taxon>Vertebrata</taxon>
        <taxon>Euteleostomi</taxon>
        <taxon>Actinopterygii</taxon>
        <taxon>Neopterygii</taxon>
        <taxon>Teleostei</taxon>
        <taxon>Neoteleostei</taxon>
        <taxon>Acanthomorphata</taxon>
        <taxon>Ovalentaria</taxon>
        <taxon>Cichlomorphae</taxon>
        <taxon>Cichliformes</taxon>
        <taxon>Cichlidae</taxon>
        <taxon>African cichlids</taxon>
        <taxon>Pseudocrenilabrinae</taxon>
        <taxon>Haplochromini</taxon>
        <taxon>Astatotilapia</taxon>
    </lineage>
</organism>
<feature type="disulfide bond" evidence="7">
    <location>
        <begin position="2"/>
        <end position="12"/>
    </location>
</feature>
<feature type="disulfide bond" evidence="7">
    <location>
        <begin position="596"/>
        <end position="657"/>
    </location>
</feature>
<dbReference type="STRING" id="8154.ENSACLP00000033988"/>
<feature type="disulfide bond" evidence="7">
    <location>
        <begin position="583"/>
        <end position="647"/>
    </location>
</feature>
<evidence type="ECO:0000256" key="5">
    <source>
        <dbReference type="ARBA" id="ARBA00023157"/>
    </source>
</evidence>
<feature type="domain" description="SRCR" evidence="8">
    <location>
        <begin position="1"/>
        <end position="33"/>
    </location>
</feature>
<feature type="disulfide bond" evidence="7">
    <location>
        <begin position="731"/>
        <end position="741"/>
    </location>
</feature>
<feature type="domain" description="SRCR" evidence="8">
    <location>
        <begin position="244"/>
        <end position="345"/>
    </location>
</feature>
<feature type="disulfide bond" evidence="7">
    <location>
        <begin position="805"/>
        <end position="866"/>
    </location>
</feature>
<feature type="disulfide bond" evidence="7">
    <location>
        <begin position="836"/>
        <end position="846"/>
    </location>
</feature>
<feature type="disulfide bond" evidence="7">
    <location>
        <begin position="270"/>
        <end position="334"/>
    </location>
</feature>
<dbReference type="Gene3D" id="3.10.250.10">
    <property type="entry name" value="SRCR-like domain"/>
    <property type="match status" value="15"/>
</dbReference>
<evidence type="ECO:0000256" key="2">
    <source>
        <dbReference type="ARBA" id="ARBA00022525"/>
    </source>
</evidence>
<evidence type="ECO:0000313" key="10">
    <source>
        <dbReference type="Proteomes" id="UP000265100"/>
    </source>
</evidence>
<feature type="disulfide bond" evidence="7">
    <location>
        <begin position="1148"/>
        <end position="1158"/>
    </location>
</feature>
<feature type="disulfide bond" evidence="7">
    <location>
        <begin position="1104"/>
        <end position="1168"/>
    </location>
</feature>
<feature type="domain" description="SRCR" evidence="8">
    <location>
        <begin position="140"/>
        <end position="241"/>
    </location>
</feature>
<feature type="disulfide bond" evidence="7">
    <location>
        <begin position="314"/>
        <end position="324"/>
    </location>
</feature>
<evidence type="ECO:0000259" key="8">
    <source>
        <dbReference type="PROSITE" id="PS50287"/>
    </source>
</evidence>
<feature type="domain" description="SRCR" evidence="8">
    <location>
        <begin position="661"/>
        <end position="762"/>
    </location>
</feature>
<feature type="disulfide bond" evidence="7">
    <location>
        <begin position="479"/>
        <end position="543"/>
    </location>
</feature>
<feature type="disulfide bond" evidence="7">
    <location>
        <begin position="1356"/>
        <end position="1366"/>
    </location>
</feature>
<feature type="disulfide bond" evidence="7">
    <location>
        <begin position="1429"/>
        <end position="1490"/>
    </location>
</feature>
<feature type="disulfide bond" evidence="7">
    <location>
        <begin position="62"/>
        <end position="126"/>
    </location>
</feature>
<feature type="disulfide bond" evidence="7">
    <location>
        <begin position="75"/>
        <end position="136"/>
    </location>
</feature>
<feature type="disulfide bond" evidence="7">
    <location>
        <begin position="627"/>
        <end position="637"/>
    </location>
</feature>
<feature type="disulfide bond" evidence="7">
    <location>
        <begin position="523"/>
        <end position="533"/>
    </location>
</feature>
<feature type="disulfide bond" evidence="7">
    <location>
        <begin position="179"/>
        <end position="240"/>
    </location>
</feature>
<dbReference type="GeneTree" id="ENSGT00940000162108"/>
<dbReference type="InterPro" id="IPR036772">
    <property type="entry name" value="SRCR-like_dom_sf"/>
</dbReference>
<accession>A0A3P8QWS2</accession>
<feature type="domain" description="SRCR" evidence="8">
    <location>
        <begin position="870"/>
        <end position="971"/>
    </location>
</feature>
<feature type="disulfide bond" evidence="7">
    <location>
        <begin position="210"/>
        <end position="220"/>
    </location>
</feature>
<feature type="disulfide bond" evidence="7">
    <location>
        <begin position="792"/>
        <end position="856"/>
    </location>
</feature>
<dbReference type="PANTHER" id="PTHR19331">
    <property type="entry name" value="SCAVENGER RECEPTOR DOMAIN-CONTAINING"/>
    <property type="match status" value="1"/>
</dbReference>
<evidence type="ECO:0000256" key="7">
    <source>
        <dbReference type="PROSITE-ProRule" id="PRU00196"/>
    </source>
</evidence>
<feature type="disulfide bond" evidence="7">
    <location>
        <begin position="1013"/>
        <end position="1074"/>
    </location>
</feature>
<dbReference type="AlphaFoldDB" id="A0A3P8QWS2"/>
<feature type="disulfide bond" evidence="7">
    <location>
        <begin position="896"/>
        <end position="960"/>
    </location>
</feature>
<dbReference type="PROSITE" id="PS50287">
    <property type="entry name" value="SRCR_2"/>
    <property type="match status" value="15"/>
</dbReference>
<keyword evidence="6" id="KW-0325">Glycoprotein</keyword>
<comment type="subcellular location">
    <subcellularLocation>
        <location evidence="1">Secreted</location>
    </subcellularLocation>
</comment>
<feature type="disulfide bond" evidence="7">
    <location>
        <begin position="909"/>
        <end position="970"/>
    </location>
</feature>
<feature type="domain" description="SRCR" evidence="8">
    <location>
        <begin position="1078"/>
        <end position="1179"/>
    </location>
</feature>
<dbReference type="SMART" id="SM00202">
    <property type="entry name" value="SR"/>
    <property type="match status" value="14"/>
</dbReference>
<feature type="disulfide bond" evidence="7">
    <location>
        <begin position="1460"/>
        <end position="1470"/>
    </location>
</feature>
<proteinExistence type="predicted"/>